<gene>
    <name evidence="1" type="ORF">M5K25_016975</name>
</gene>
<protein>
    <submittedName>
        <fullName evidence="1">Uncharacterized protein</fullName>
    </submittedName>
</protein>
<organism evidence="1 2">
    <name type="scientific">Dendrobium thyrsiflorum</name>
    <name type="common">Pinecone-like raceme dendrobium</name>
    <name type="synonym">Orchid</name>
    <dbReference type="NCBI Taxonomy" id="117978"/>
    <lineage>
        <taxon>Eukaryota</taxon>
        <taxon>Viridiplantae</taxon>
        <taxon>Streptophyta</taxon>
        <taxon>Embryophyta</taxon>
        <taxon>Tracheophyta</taxon>
        <taxon>Spermatophyta</taxon>
        <taxon>Magnoliopsida</taxon>
        <taxon>Liliopsida</taxon>
        <taxon>Asparagales</taxon>
        <taxon>Orchidaceae</taxon>
        <taxon>Epidendroideae</taxon>
        <taxon>Malaxideae</taxon>
        <taxon>Dendrobiinae</taxon>
        <taxon>Dendrobium</taxon>
    </lineage>
</organism>
<keyword evidence="2" id="KW-1185">Reference proteome</keyword>
<reference evidence="1 2" key="1">
    <citation type="journal article" date="2024" name="Plant Biotechnol. J.">
        <title>Dendrobium thyrsiflorum genome and its molecular insights into genes involved in important horticultural traits.</title>
        <authorList>
            <person name="Chen B."/>
            <person name="Wang J.Y."/>
            <person name="Zheng P.J."/>
            <person name="Li K.L."/>
            <person name="Liang Y.M."/>
            <person name="Chen X.F."/>
            <person name="Zhang C."/>
            <person name="Zhao X."/>
            <person name="He X."/>
            <person name="Zhang G.Q."/>
            <person name="Liu Z.J."/>
            <person name="Xu Q."/>
        </authorList>
    </citation>
    <scope>NUCLEOTIDE SEQUENCE [LARGE SCALE GENOMIC DNA]</scope>
    <source>
        <strain evidence="1">GZMU011</strain>
    </source>
</reference>
<name>A0ABD0UL57_DENTH</name>
<sequence>MQELWDVRRLFLPAVSHRFWRAGLLMLREAPSPSPFLLLQCVLLFDSCVVLFRPLAAGMVVTRVCDSGVLGGSVKSKSFVDALAGSSTHGGFPELKPSTFHGIPSLWILDDEILALAAPFDLRWWVFFHHIVLFFFNLKLIAEFSVTLLDSSHVLIKLSNDLDYSKVFCH</sequence>
<dbReference type="Proteomes" id="UP001552299">
    <property type="component" value="Unassembled WGS sequence"/>
</dbReference>
<proteinExistence type="predicted"/>
<comment type="caution">
    <text evidence="1">The sequence shown here is derived from an EMBL/GenBank/DDBJ whole genome shotgun (WGS) entry which is preliminary data.</text>
</comment>
<evidence type="ECO:0000313" key="1">
    <source>
        <dbReference type="EMBL" id="KAL0913510.1"/>
    </source>
</evidence>
<dbReference type="AlphaFoldDB" id="A0ABD0UL57"/>
<evidence type="ECO:0000313" key="2">
    <source>
        <dbReference type="Proteomes" id="UP001552299"/>
    </source>
</evidence>
<accession>A0ABD0UL57</accession>
<dbReference type="EMBL" id="JANQDX010000013">
    <property type="protein sequence ID" value="KAL0913510.1"/>
    <property type="molecule type" value="Genomic_DNA"/>
</dbReference>